<comment type="caution">
    <text evidence="6">The sequence shown here is derived from an EMBL/GenBank/DDBJ whole genome shotgun (WGS) entry which is preliminary data.</text>
</comment>
<dbReference type="InterPro" id="IPR013819">
    <property type="entry name" value="LipOase_C"/>
</dbReference>
<feature type="non-terminal residue" evidence="6">
    <location>
        <position position="1"/>
    </location>
</feature>
<dbReference type="InterPro" id="IPR000907">
    <property type="entry name" value="LipOase"/>
</dbReference>
<organism evidence="6 7">
    <name type="scientific">Trifolium medium</name>
    <dbReference type="NCBI Taxonomy" id="97028"/>
    <lineage>
        <taxon>Eukaryota</taxon>
        <taxon>Viridiplantae</taxon>
        <taxon>Streptophyta</taxon>
        <taxon>Embryophyta</taxon>
        <taxon>Tracheophyta</taxon>
        <taxon>Spermatophyta</taxon>
        <taxon>Magnoliopsida</taxon>
        <taxon>eudicotyledons</taxon>
        <taxon>Gunneridae</taxon>
        <taxon>Pentapetalae</taxon>
        <taxon>rosids</taxon>
        <taxon>fabids</taxon>
        <taxon>Fabales</taxon>
        <taxon>Fabaceae</taxon>
        <taxon>Papilionoideae</taxon>
        <taxon>50 kb inversion clade</taxon>
        <taxon>NPAAA clade</taxon>
        <taxon>Hologalegina</taxon>
        <taxon>IRL clade</taxon>
        <taxon>Trifolieae</taxon>
        <taxon>Trifolium</taxon>
    </lineage>
</organism>
<keyword evidence="7" id="KW-1185">Reference proteome</keyword>
<evidence type="ECO:0000256" key="1">
    <source>
        <dbReference type="ARBA" id="ARBA00022723"/>
    </source>
</evidence>
<evidence type="ECO:0000256" key="2">
    <source>
        <dbReference type="ARBA" id="ARBA00022964"/>
    </source>
</evidence>
<dbReference type="Gene3D" id="1.20.245.10">
    <property type="entry name" value="Lipoxygenase-1, Domain 5"/>
    <property type="match status" value="1"/>
</dbReference>
<keyword evidence="3" id="KW-0560">Oxidoreductase</keyword>
<dbReference type="InterPro" id="IPR036226">
    <property type="entry name" value="LipOase_C_sf"/>
</dbReference>
<name>A0A392SXZ6_9FABA</name>
<reference evidence="6 7" key="1">
    <citation type="journal article" date="2018" name="Front. Plant Sci.">
        <title>Red Clover (Trifolium pratense) and Zigzag Clover (T. medium) - A Picture of Genomic Similarities and Differences.</title>
        <authorList>
            <person name="Dluhosova J."/>
            <person name="Istvanek J."/>
            <person name="Nedelnik J."/>
            <person name="Repkova J."/>
        </authorList>
    </citation>
    <scope>NUCLEOTIDE SEQUENCE [LARGE SCALE GENOMIC DNA]</scope>
    <source>
        <strain evidence="7">cv. 10/8</strain>
        <tissue evidence="6">Leaf</tissue>
    </source>
</reference>
<protein>
    <submittedName>
        <fullName evidence="6">Linoleate 9S-lipoxygenase 5 chloroplastic-like</fullName>
    </submittedName>
</protein>
<feature type="domain" description="Lipoxygenase" evidence="5">
    <location>
        <begin position="1"/>
        <end position="75"/>
    </location>
</feature>
<dbReference type="SUPFAM" id="SSF48484">
    <property type="entry name" value="Lipoxigenase"/>
    <property type="match status" value="1"/>
</dbReference>
<dbReference type="GO" id="GO:0016702">
    <property type="term" value="F:oxidoreductase activity, acting on single donors with incorporation of molecular oxygen, incorporation of two atoms of oxygen"/>
    <property type="evidence" value="ECO:0007669"/>
    <property type="project" value="InterPro"/>
</dbReference>
<dbReference type="AlphaFoldDB" id="A0A392SXZ6"/>
<sequence length="75" mass="8405">DPDWTSDPEPLAAFDRFSQKLLEIENNIMKRNKDPSLKNRNGPVNLPYTLLFPNTSDYSREGGLTGKGIPNSISI</sequence>
<dbReference type="GO" id="GO:0046872">
    <property type="term" value="F:metal ion binding"/>
    <property type="evidence" value="ECO:0007669"/>
    <property type="project" value="UniProtKB-KW"/>
</dbReference>
<feature type="region of interest" description="Disordered" evidence="4">
    <location>
        <begin position="56"/>
        <end position="75"/>
    </location>
</feature>
<proteinExistence type="predicted"/>
<dbReference type="EMBL" id="LXQA010461074">
    <property type="protein sequence ID" value="MCI53297.1"/>
    <property type="molecule type" value="Genomic_DNA"/>
</dbReference>
<keyword evidence="2" id="KW-0223">Dioxygenase</keyword>
<keyword evidence="1" id="KW-0479">Metal-binding</keyword>
<dbReference type="PROSITE" id="PS51393">
    <property type="entry name" value="LIPOXYGENASE_3"/>
    <property type="match status" value="1"/>
</dbReference>
<dbReference type="Proteomes" id="UP000265520">
    <property type="component" value="Unassembled WGS sequence"/>
</dbReference>
<accession>A0A392SXZ6</accession>
<evidence type="ECO:0000313" key="7">
    <source>
        <dbReference type="Proteomes" id="UP000265520"/>
    </source>
</evidence>
<evidence type="ECO:0000259" key="5">
    <source>
        <dbReference type="PROSITE" id="PS51393"/>
    </source>
</evidence>
<dbReference type="GO" id="GO:0034440">
    <property type="term" value="P:lipid oxidation"/>
    <property type="evidence" value="ECO:0007669"/>
    <property type="project" value="InterPro"/>
</dbReference>
<dbReference type="PANTHER" id="PTHR11771">
    <property type="entry name" value="LIPOXYGENASE"/>
    <property type="match status" value="1"/>
</dbReference>
<evidence type="ECO:0000313" key="6">
    <source>
        <dbReference type="EMBL" id="MCI53297.1"/>
    </source>
</evidence>
<evidence type="ECO:0000256" key="4">
    <source>
        <dbReference type="SAM" id="MobiDB-lite"/>
    </source>
</evidence>
<evidence type="ECO:0000256" key="3">
    <source>
        <dbReference type="ARBA" id="ARBA00023002"/>
    </source>
</evidence>
<dbReference type="Pfam" id="PF00305">
    <property type="entry name" value="Lipoxygenase"/>
    <property type="match status" value="1"/>
</dbReference>